<dbReference type="InParanoid" id="V4TB18"/>
<keyword evidence="2" id="KW-1185">Reference proteome</keyword>
<dbReference type="InterPro" id="IPR052965">
    <property type="entry name" value="Pigment-catalase-like"/>
</dbReference>
<dbReference type="STRING" id="85681.V4TB18"/>
<dbReference type="eggNOG" id="ENOG502QR8B">
    <property type="taxonomic scope" value="Eukaryota"/>
</dbReference>
<sequence>MMHPYKKLFGVCSCMLRLDCIASWLAEGGPPTTRARKASLDDLTNRTIEKLGYQEGGHLRATVATIGGFPRPLLNINTQNWTRIRFPQNFATTFNEAVGYELEPPFDPYVNTINYLLSSNAIPHVGLVCYVGTKPYLANYTYRRLVAELLGVESGEDAVLPTLLYERTYENVLPYNITVVEFTIYVSDLRNQVAMFGIKDKGLIVPPQLGAESRTESNTLSADAKFLV</sequence>
<protein>
    <submittedName>
        <fullName evidence="1">Uncharacterized protein</fullName>
    </submittedName>
</protein>
<organism evidence="1 2">
    <name type="scientific">Citrus clementina</name>
    <name type="common">Clementine</name>
    <name type="synonym">Citrus deliciosa x Citrus sinensis</name>
    <dbReference type="NCBI Taxonomy" id="85681"/>
    <lineage>
        <taxon>Eukaryota</taxon>
        <taxon>Viridiplantae</taxon>
        <taxon>Streptophyta</taxon>
        <taxon>Embryophyta</taxon>
        <taxon>Tracheophyta</taxon>
        <taxon>Spermatophyta</taxon>
        <taxon>Magnoliopsida</taxon>
        <taxon>eudicotyledons</taxon>
        <taxon>Gunneridae</taxon>
        <taxon>Pentapetalae</taxon>
        <taxon>rosids</taxon>
        <taxon>malvids</taxon>
        <taxon>Sapindales</taxon>
        <taxon>Rutaceae</taxon>
        <taxon>Aurantioideae</taxon>
        <taxon>Citrus</taxon>
    </lineage>
</organism>
<dbReference type="AlphaFoldDB" id="V4TB18"/>
<dbReference type="Proteomes" id="UP000030687">
    <property type="component" value="Unassembled WGS sequence"/>
</dbReference>
<evidence type="ECO:0000313" key="1">
    <source>
        <dbReference type="EMBL" id="ESR57523.1"/>
    </source>
</evidence>
<name>V4TB18_CITCL</name>
<gene>
    <name evidence="1" type="ORF">CICLE_v10024244mg</name>
</gene>
<accession>V4TB18</accession>
<dbReference type="PANTHER" id="PTHR31694">
    <property type="entry name" value="DESICCATION-LIKE PROTEIN"/>
    <property type="match status" value="1"/>
</dbReference>
<dbReference type="PANTHER" id="PTHR31694:SF26">
    <property type="entry name" value="OS05G0151100 PROTEIN"/>
    <property type="match status" value="1"/>
</dbReference>
<reference evidence="1 2" key="1">
    <citation type="submission" date="2013-10" db="EMBL/GenBank/DDBJ databases">
        <authorList>
            <consortium name="International Citrus Genome Consortium"/>
            <person name="Jenkins J."/>
            <person name="Schmutz J."/>
            <person name="Prochnik S."/>
            <person name="Rokhsar D."/>
            <person name="Gmitter F."/>
            <person name="Ollitrault P."/>
            <person name="Machado M."/>
            <person name="Talon M."/>
            <person name="Wincker P."/>
            <person name="Jaillon O."/>
            <person name="Morgante M."/>
        </authorList>
    </citation>
    <scope>NUCLEOTIDE SEQUENCE</scope>
    <source>
        <strain evidence="2">cv. Clemenules</strain>
    </source>
</reference>
<dbReference type="Pfam" id="PF13668">
    <property type="entry name" value="Ferritin_2"/>
    <property type="match status" value="1"/>
</dbReference>
<feature type="non-terminal residue" evidence="1">
    <location>
        <position position="228"/>
    </location>
</feature>
<dbReference type="EMBL" id="KI536661">
    <property type="protein sequence ID" value="ESR57523.1"/>
    <property type="molecule type" value="Genomic_DNA"/>
</dbReference>
<evidence type="ECO:0000313" key="2">
    <source>
        <dbReference type="Proteomes" id="UP000030687"/>
    </source>
</evidence>
<proteinExistence type="predicted"/>
<dbReference type="Gramene" id="ESR57523">
    <property type="protein sequence ID" value="ESR57523"/>
    <property type="gene ID" value="CICLE_v10024244mg"/>
</dbReference>
<dbReference type="KEGG" id="cic:CICLE_v10024244mg"/>